<feature type="domain" description="RecA family profile 1" evidence="1">
    <location>
        <begin position="15"/>
        <end position="210"/>
    </location>
</feature>
<dbReference type="Proteomes" id="UP001168972">
    <property type="component" value="Unassembled WGS sequence"/>
</dbReference>
<dbReference type="GO" id="GO:0005657">
    <property type="term" value="C:replication fork"/>
    <property type="evidence" value="ECO:0007669"/>
    <property type="project" value="InterPro"/>
</dbReference>
<dbReference type="GO" id="GO:0042148">
    <property type="term" value="P:DNA strand invasion"/>
    <property type="evidence" value="ECO:0007669"/>
    <property type="project" value="TreeGrafter"/>
</dbReference>
<dbReference type="PROSITE" id="PS50162">
    <property type="entry name" value="RECA_2"/>
    <property type="match status" value="1"/>
</dbReference>
<dbReference type="InterPro" id="IPR027417">
    <property type="entry name" value="P-loop_NTPase"/>
</dbReference>
<protein>
    <recommendedName>
        <fullName evidence="1">RecA family profile 1 domain-containing protein</fullName>
    </recommendedName>
</protein>
<evidence type="ECO:0000313" key="2">
    <source>
        <dbReference type="EMBL" id="KAK0179845.1"/>
    </source>
</evidence>
<evidence type="ECO:0000313" key="3">
    <source>
        <dbReference type="Proteomes" id="UP001168972"/>
    </source>
</evidence>
<dbReference type="GO" id="GO:0000400">
    <property type="term" value="F:four-way junction DNA binding"/>
    <property type="evidence" value="ECO:0007669"/>
    <property type="project" value="TreeGrafter"/>
</dbReference>
<dbReference type="GO" id="GO:0005524">
    <property type="term" value="F:ATP binding"/>
    <property type="evidence" value="ECO:0007669"/>
    <property type="project" value="InterPro"/>
</dbReference>
<dbReference type="AlphaFoldDB" id="A0AA39KZV3"/>
<dbReference type="GO" id="GO:0033063">
    <property type="term" value="C:Rad51B-Rad51C-Rad51D-XRCC2 complex"/>
    <property type="evidence" value="ECO:0007669"/>
    <property type="project" value="InterPro"/>
</dbReference>
<dbReference type="PANTHER" id="PTHR46644">
    <property type="entry name" value="DNA REPAIR PROTEIN XRCC2"/>
    <property type="match status" value="1"/>
</dbReference>
<dbReference type="PANTHER" id="PTHR46644:SF2">
    <property type="entry name" value="DNA REPAIR PROTEIN XRCC2"/>
    <property type="match status" value="1"/>
</dbReference>
<organism evidence="2 3">
    <name type="scientific">Microctonus hyperodae</name>
    <name type="common">Parasitoid wasp</name>
    <dbReference type="NCBI Taxonomy" id="165561"/>
    <lineage>
        <taxon>Eukaryota</taxon>
        <taxon>Metazoa</taxon>
        <taxon>Ecdysozoa</taxon>
        <taxon>Arthropoda</taxon>
        <taxon>Hexapoda</taxon>
        <taxon>Insecta</taxon>
        <taxon>Pterygota</taxon>
        <taxon>Neoptera</taxon>
        <taxon>Endopterygota</taxon>
        <taxon>Hymenoptera</taxon>
        <taxon>Apocrita</taxon>
        <taxon>Ichneumonoidea</taxon>
        <taxon>Braconidae</taxon>
        <taxon>Euphorinae</taxon>
        <taxon>Microctonus</taxon>
    </lineage>
</organism>
<dbReference type="InterPro" id="IPR030547">
    <property type="entry name" value="XRCC2"/>
</dbReference>
<dbReference type="SUPFAM" id="SSF52540">
    <property type="entry name" value="P-loop containing nucleoside triphosphate hydrolases"/>
    <property type="match status" value="1"/>
</dbReference>
<dbReference type="GO" id="GO:0000724">
    <property type="term" value="P:double-strand break repair via homologous recombination"/>
    <property type="evidence" value="ECO:0007669"/>
    <property type="project" value="InterPro"/>
</dbReference>
<gene>
    <name evidence="2" type="ORF">PV327_005556</name>
</gene>
<comment type="caution">
    <text evidence="2">The sequence shown here is derived from an EMBL/GenBank/DDBJ whole genome shotgun (WGS) entry which is preliminary data.</text>
</comment>
<name>A0AA39KZV3_MICHY</name>
<dbReference type="Gene3D" id="3.40.50.300">
    <property type="entry name" value="P-loop containing nucleotide triphosphate hydrolases"/>
    <property type="match status" value="1"/>
</dbReference>
<dbReference type="InterPro" id="IPR020588">
    <property type="entry name" value="RecA_ATP-bd"/>
</dbReference>
<sequence>MEHSPNIESGLQFLSRIKVRPTLRDIEKKLFPNGLLNNETIEISGNLSSGKTLLMTQLIAKCILLDNYDDKVIGGLGVNVVFINTDHHFMLVRLRNLLVEMSKKNEDITDDNKLMIDNIVKQSMSNLTVLSCYSNLQYAIVMQTLNDILLRDDKIGLVAIDSIAAFYWQDRENGGDWMMNRYIQNILKSFQKHTFTSKIPLIYTKLINDESINSTDKSTITCVKESILGKINYRIKLIRSDEGNKFTCSVQSSESNVGINYTIGDNGIMWSSNMKRRRDLSNTE</sequence>
<evidence type="ECO:0000259" key="1">
    <source>
        <dbReference type="PROSITE" id="PS50162"/>
    </source>
</evidence>
<accession>A0AA39KZV3</accession>
<dbReference type="GO" id="GO:0005813">
    <property type="term" value="C:centrosome"/>
    <property type="evidence" value="ECO:0007669"/>
    <property type="project" value="TreeGrafter"/>
</dbReference>
<reference evidence="2" key="1">
    <citation type="journal article" date="2023" name="bioRxiv">
        <title>Scaffold-level genome assemblies of two parasitoid biocontrol wasps reveal the parthenogenesis mechanism and an associated novel virus.</title>
        <authorList>
            <person name="Inwood S."/>
            <person name="Skelly J."/>
            <person name="Guhlin J."/>
            <person name="Harrop T."/>
            <person name="Goldson S."/>
            <person name="Dearden P."/>
        </authorList>
    </citation>
    <scope>NUCLEOTIDE SEQUENCE</scope>
    <source>
        <strain evidence="2">Lincoln</strain>
        <tissue evidence="2">Whole body</tissue>
    </source>
</reference>
<proteinExistence type="predicted"/>
<keyword evidence="3" id="KW-1185">Reference proteome</keyword>
<dbReference type="EMBL" id="JAQQBR010000003">
    <property type="protein sequence ID" value="KAK0179845.1"/>
    <property type="molecule type" value="Genomic_DNA"/>
</dbReference>
<reference evidence="2" key="2">
    <citation type="submission" date="2023-03" db="EMBL/GenBank/DDBJ databases">
        <authorList>
            <person name="Inwood S.N."/>
            <person name="Skelly J.G."/>
            <person name="Guhlin J."/>
            <person name="Harrop T.W.R."/>
            <person name="Goldson S.G."/>
            <person name="Dearden P.K."/>
        </authorList>
    </citation>
    <scope>NUCLEOTIDE SEQUENCE</scope>
    <source>
        <strain evidence="2">Lincoln</strain>
        <tissue evidence="2">Whole body</tissue>
    </source>
</reference>
<dbReference type="GO" id="GO:0140664">
    <property type="term" value="F:ATP-dependent DNA damage sensor activity"/>
    <property type="evidence" value="ECO:0007669"/>
    <property type="project" value="InterPro"/>
</dbReference>